<protein>
    <recommendedName>
        <fullName evidence="6">Probable membrane transporter protein</fullName>
    </recommendedName>
</protein>
<dbReference type="AlphaFoldDB" id="A0A0G3GW72"/>
<keyword evidence="5 6" id="KW-0472">Membrane</keyword>
<dbReference type="RefSeq" id="WP_047240734.1">
    <property type="nucleotide sequence ID" value="NZ_CP011541.1"/>
</dbReference>
<dbReference type="EMBL" id="CP011541">
    <property type="protein sequence ID" value="AKK03763.1"/>
    <property type="molecule type" value="Genomic_DNA"/>
</dbReference>
<keyword evidence="3 6" id="KW-0812">Transmembrane</keyword>
<evidence type="ECO:0000313" key="8">
    <source>
        <dbReference type="Proteomes" id="UP000035368"/>
    </source>
</evidence>
<name>A0A0G3GW72_9CORY</name>
<dbReference type="STRING" id="1050174.CEPID_09590"/>
<evidence type="ECO:0000256" key="6">
    <source>
        <dbReference type="RuleBase" id="RU363041"/>
    </source>
</evidence>
<keyword evidence="4 6" id="KW-1133">Transmembrane helix</keyword>
<dbReference type="PATRIC" id="fig|1050174.4.peg.1938"/>
<dbReference type="KEGG" id="cei:CEPID_09590"/>
<evidence type="ECO:0000256" key="4">
    <source>
        <dbReference type="ARBA" id="ARBA00022989"/>
    </source>
</evidence>
<dbReference type="InterPro" id="IPR051598">
    <property type="entry name" value="TSUP/Inactive_protease-like"/>
</dbReference>
<evidence type="ECO:0000313" key="7">
    <source>
        <dbReference type="EMBL" id="AKK03763.1"/>
    </source>
</evidence>
<evidence type="ECO:0000256" key="1">
    <source>
        <dbReference type="ARBA" id="ARBA00004141"/>
    </source>
</evidence>
<feature type="transmembrane region" description="Helical" evidence="6">
    <location>
        <begin position="178"/>
        <end position="198"/>
    </location>
</feature>
<reference evidence="7 8" key="1">
    <citation type="submission" date="2015-05" db="EMBL/GenBank/DDBJ databases">
        <title>Complete genome sequence of Corynebacterium epidermidicanis DSM 45586, isolated from the skin of a dog suffering from pruritus.</title>
        <authorList>
            <person name="Ruckert C."/>
            <person name="Albersmeier A."/>
            <person name="Winkler A."/>
            <person name="Tauch A."/>
        </authorList>
    </citation>
    <scope>NUCLEOTIDE SEQUENCE [LARGE SCALE GENOMIC DNA]</scope>
    <source>
        <strain evidence="7 8">DSM 45586</strain>
    </source>
</reference>
<feature type="transmembrane region" description="Helical" evidence="6">
    <location>
        <begin position="205"/>
        <end position="227"/>
    </location>
</feature>
<accession>A0A0G3GW72</accession>
<proteinExistence type="inferred from homology"/>
<evidence type="ECO:0000256" key="5">
    <source>
        <dbReference type="ARBA" id="ARBA00023136"/>
    </source>
</evidence>
<feature type="transmembrane region" description="Helical" evidence="6">
    <location>
        <begin position="100"/>
        <end position="117"/>
    </location>
</feature>
<evidence type="ECO:0000256" key="2">
    <source>
        <dbReference type="ARBA" id="ARBA00009142"/>
    </source>
</evidence>
<dbReference type="InterPro" id="IPR002781">
    <property type="entry name" value="TM_pro_TauE-like"/>
</dbReference>
<comment type="subcellular location">
    <subcellularLocation>
        <location evidence="6">Cell membrane</location>
        <topology evidence="6">Multi-pass membrane protein</topology>
    </subcellularLocation>
    <subcellularLocation>
        <location evidence="1">Membrane</location>
        <topology evidence="1">Multi-pass membrane protein</topology>
    </subcellularLocation>
</comment>
<keyword evidence="6" id="KW-1003">Cell membrane</keyword>
<organism evidence="7 8">
    <name type="scientific">Corynebacterium epidermidicanis</name>
    <dbReference type="NCBI Taxonomy" id="1050174"/>
    <lineage>
        <taxon>Bacteria</taxon>
        <taxon>Bacillati</taxon>
        <taxon>Actinomycetota</taxon>
        <taxon>Actinomycetes</taxon>
        <taxon>Mycobacteriales</taxon>
        <taxon>Corynebacteriaceae</taxon>
        <taxon>Corynebacterium</taxon>
    </lineage>
</organism>
<evidence type="ECO:0000256" key="3">
    <source>
        <dbReference type="ARBA" id="ARBA00022692"/>
    </source>
</evidence>
<dbReference type="GO" id="GO:0005886">
    <property type="term" value="C:plasma membrane"/>
    <property type="evidence" value="ECO:0007669"/>
    <property type="project" value="UniProtKB-SubCell"/>
</dbReference>
<keyword evidence="8" id="KW-1185">Reference proteome</keyword>
<dbReference type="OrthoDB" id="45564at2"/>
<dbReference type="Pfam" id="PF01925">
    <property type="entry name" value="TauE"/>
    <property type="match status" value="1"/>
</dbReference>
<feature type="transmembrane region" description="Helical" evidence="6">
    <location>
        <begin position="247"/>
        <end position="270"/>
    </location>
</feature>
<comment type="similarity">
    <text evidence="2 6">Belongs to the 4-toluene sulfonate uptake permease (TSUP) (TC 2.A.102) family.</text>
</comment>
<feature type="transmembrane region" description="Helical" evidence="6">
    <location>
        <begin position="137"/>
        <end position="158"/>
    </location>
</feature>
<sequence length="321" mass="33330">MRTLTLIAISGLLAQLVDGALGMGFGVTSTTCLLYLAALGPAQASAIVHASELGTTLASGLSHWKFGNVDWKVALRLGIPGAIGAFAGSTFLSFVSLSAARPWTSFLLCAIGAHLVWRFSRGRIRRTGSALRTVKFLPGLGLLGGFVDASGGGGWGPITSSTLLSATSDSPRRIVGTVNTAEFLVTSAATLGFAIGLWHELISQFWLIIALLIGGVIAAPIGAWLTSRLNPSLLGGLVGTTLVATNIKTFSAAAIPVVIVVGAILSYVGYRKAREAAYLDPEADARLRSRGRTHGARVVNSSSGVDNDRAYAVLKSEEPGR</sequence>
<dbReference type="Proteomes" id="UP000035368">
    <property type="component" value="Chromosome"/>
</dbReference>
<feature type="transmembrane region" description="Helical" evidence="6">
    <location>
        <begin position="73"/>
        <end position="94"/>
    </location>
</feature>
<gene>
    <name evidence="7" type="ORF">CEPID_09590</name>
</gene>
<dbReference type="PANTHER" id="PTHR43701:SF12">
    <property type="entry name" value="MEMBRANE TRANSPORTER PROTEIN YTNM-RELATED"/>
    <property type="match status" value="1"/>
</dbReference>
<dbReference type="PANTHER" id="PTHR43701">
    <property type="entry name" value="MEMBRANE TRANSPORTER PROTEIN MJ0441-RELATED"/>
    <property type="match status" value="1"/>
</dbReference>